<dbReference type="PANTHER" id="PTHR12629">
    <property type="entry name" value="DIPHOSPHOINOSITOL POLYPHOSPHATE PHOSPHOHYDROLASE"/>
    <property type="match status" value="1"/>
</dbReference>
<dbReference type="PANTHER" id="PTHR12629:SF0">
    <property type="entry name" value="DIPHOSPHOINOSITOL-POLYPHOSPHATE DIPHOSPHATASE"/>
    <property type="match status" value="1"/>
</dbReference>
<dbReference type="InterPro" id="IPR000086">
    <property type="entry name" value="NUDIX_hydrolase_dom"/>
</dbReference>
<evidence type="ECO:0000259" key="5">
    <source>
        <dbReference type="PROSITE" id="PS51462"/>
    </source>
</evidence>
<dbReference type="SUPFAM" id="SSF55811">
    <property type="entry name" value="Nudix"/>
    <property type="match status" value="1"/>
</dbReference>
<dbReference type="PROSITE" id="PS51462">
    <property type="entry name" value="NUDIX"/>
    <property type="match status" value="1"/>
</dbReference>
<accession>A0A2S8SEQ1</accession>
<reference evidence="6 7" key="1">
    <citation type="submission" date="2018-02" db="EMBL/GenBank/DDBJ databases">
        <title>Genomic Encyclopedia of Archaeal and Bacterial Type Strains, Phase II (KMG-II): from individual species to whole genera.</title>
        <authorList>
            <person name="Goeker M."/>
        </authorList>
    </citation>
    <scope>NUCLEOTIDE SEQUENCE [LARGE SCALE GENOMIC DNA]</scope>
    <source>
        <strain evidence="6 7">DSM 18921</strain>
    </source>
</reference>
<keyword evidence="2" id="KW-0479">Metal-binding</keyword>
<comment type="cofactor">
    <cofactor evidence="1">
        <name>Mg(2+)</name>
        <dbReference type="ChEBI" id="CHEBI:18420"/>
    </cofactor>
</comment>
<evidence type="ECO:0000256" key="2">
    <source>
        <dbReference type="ARBA" id="ARBA00022723"/>
    </source>
</evidence>
<comment type="caution">
    <text evidence="6">The sequence shown here is derived from an EMBL/GenBank/DDBJ whole genome shotgun (WGS) entry which is preliminary data.</text>
</comment>
<organism evidence="6 7">
    <name type="scientific">Albidovulum denitrificans</name>
    <dbReference type="NCBI Taxonomy" id="404881"/>
    <lineage>
        <taxon>Bacteria</taxon>
        <taxon>Pseudomonadati</taxon>
        <taxon>Pseudomonadota</taxon>
        <taxon>Alphaproteobacteria</taxon>
        <taxon>Rhodobacterales</taxon>
        <taxon>Paracoccaceae</taxon>
        <taxon>Albidovulum</taxon>
    </lineage>
</organism>
<evidence type="ECO:0000313" key="6">
    <source>
        <dbReference type="EMBL" id="PQV59276.1"/>
    </source>
</evidence>
<keyword evidence="7" id="KW-1185">Reference proteome</keyword>
<evidence type="ECO:0000256" key="1">
    <source>
        <dbReference type="ARBA" id="ARBA00001946"/>
    </source>
</evidence>
<dbReference type="GO" id="GO:0046872">
    <property type="term" value="F:metal ion binding"/>
    <property type="evidence" value="ECO:0007669"/>
    <property type="project" value="UniProtKB-KW"/>
</dbReference>
<dbReference type="InterPro" id="IPR047198">
    <property type="entry name" value="DDP-like_NUDIX"/>
</dbReference>
<dbReference type="GO" id="GO:0016462">
    <property type="term" value="F:pyrophosphatase activity"/>
    <property type="evidence" value="ECO:0007669"/>
    <property type="project" value="InterPro"/>
</dbReference>
<dbReference type="InterPro" id="IPR015797">
    <property type="entry name" value="NUDIX_hydrolase-like_dom_sf"/>
</dbReference>
<dbReference type="AlphaFoldDB" id="A0A2S8SEQ1"/>
<dbReference type="CDD" id="cd04666">
    <property type="entry name" value="NUDIX_DIPP2_like_Nudt4"/>
    <property type="match status" value="1"/>
</dbReference>
<evidence type="ECO:0000256" key="3">
    <source>
        <dbReference type="ARBA" id="ARBA00022801"/>
    </source>
</evidence>
<evidence type="ECO:0000256" key="4">
    <source>
        <dbReference type="ARBA" id="ARBA00022842"/>
    </source>
</evidence>
<dbReference type="Gene3D" id="3.90.79.10">
    <property type="entry name" value="Nucleoside Triphosphate Pyrophosphohydrolase"/>
    <property type="match status" value="1"/>
</dbReference>
<gene>
    <name evidence="6" type="ORF">LX70_01101</name>
</gene>
<keyword evidence="3" id="KW-0378">Hydrolase</keyword>
<proteinExistence type="predicted"/>
<dbReference type="Pfam" id="PF00293">
    <property type="entry name" value="NUDIX"/>
    <property type="match status" value="1"/>
</dbReference>
<dbReference type="Proteomes" id="UP000238338">
    <property type="component" value="Unassembled WGS sequence"/>
</dbReference>
<name>A0A2S8SEQ1_9RHOB</name>
<feature type="domain" description="Nudix hydrolase" evidence="5">
    <location>
        <begin position="24"/>
        <end position="157"/>
    </location>
</feature>
<protein>
    <submittedName>
        <fullName evidence="6">8-oxo-dGTP pyrophosphatase MutT (NUDIX family)</fullName>
    </submittedName>
</protein>
<keyword evidence="4" id="KW-0460">Magnesium</keyword>
<dbReference type="EMBL" id="PVEP01000001">
    <property type="protein sequence ID" value="PQV59276.1"/>
    <property type="molecule type" value="Genomic_DNA"/>
</dbReference>
<evidence type="ECO:0000313" key="7">
    <source>
        <dbReference type="Proteomes" id="UP000238338"/>
    </source>
</evidence>
<dbReference type="GO" id="GO:0005737">
    <property type="term" value="C:cytoplasm"/>
    <property type="evidence" value="ECO:0007669"/>
    <property type="project" value="TreeGrafter"/>
</dbReference>
<sequence>MAPDTRYGRFDMKKVELGAGAPQETQSQFAALCYRSAGKDGVEILLITSRDTGRWIIPKGWPMKGRNGSETALREAFEEAGVEGKPAATPIGVYSYDKVLDNGALQPCIVSVFPVKVSKLRKKYPEVGQRTRRWFKPKKAAEKVNEEELRALLANFAPA</sequence>